<dbReference type="OrthoDB" id="286301at2759"/>
<dbReference type="PROSITE" id="PS50213">
    <property type="entry name" value="FAS1"/>
    <property type="match status" value="2"/>
</dbReference>
<keyword evidence="2" id="KW-0732">Signal</keyword>
<feature type="signal peptide" evidence="2">
    <location>
        <begin position="1"/>
        <end position="17"/>
    </location>
</feature>
<name>A0A8H8CG62_PSICU</name>
<organism evidence="4">
    <name type="scientific">Psilocybe cubensis</name>
    <name type="common">Psychedelic mushroom</name>
    <name type="synonym">Stropharia cubensis</name>
    <dbReference type="NCBI Taxonomy" id="181762"/>
    <lineage>
        <taxon>Eukaryota</taxon>
        <taxon>Fungi</taxon>
        <taxon>Dikarya</taxon>
        <taxon>Basidiomycota</taxon>
        <taxon>Agaricomycotina</taxon>
        <taxon>Agaricomycetes</taxon>
        <taxon>Agaricomycetidae</taxon>
        <taxon>Agaricales</taxon>
        <taxon>Agaricineae</taxon>
        <taxon>Strophariaceae</taxon>
        <taxon>Psilocybe</taxon>
    </lineage>
</organism>
<dbReference type="EMBL" id="JAFIQS010000010">
    <property type="protein sequence ID" value="KAG5165062.1"/>
    <property type="molecule type" value="Genomic_DNA"/>
</dbReference>
<sequence>MHISLAVPILLGVSVSAQSIIDAVGGQAQLSMLALLLNAQPGLVSTLSSAQNITLLAPHNDAFNQFLSTPGGMQASAQLDVVAALLEYHVINGAFHSSSFTSTPVFPNTFLTNTTYTGVTGGQVVEVVAQNGAVNVFSGLKSKSTVTTPDLQFNGGFIHVIDTVLTIPPNISTTAMASNLSQLASAVTSAGLLSAVDSTPNITVFAPTDAAFAAIADTVKGLTTNQLASILEYHVVPALGYSSALKTGNLPTLEGQQVNVVVDGGSVKVNNANVVMADVIVGNGVVHVIDTVLSLPGGNNTGSSTGPTIGSNGSSPSMAGPSSGTNSSPNSSANATMGSAGFVDFKFTVVQNPPSNKDKLLKLSYAAATQFS</sequence>
<dbReference type="PANTHER" id="PTHR10900:SF77">
    <property type="entry name" value="FI19380P1"/>
    <property type="match status" value="1"/>
</dbReference>
<dbReference type="Pfam" id="PF02469">
    <property type="entry name" value="Fasciclin"/>
    <property type="match status" value="2"/>
</dbReference>
<dbReference type="AlphaFoldDB" id="A0A8H8CG62"/>
<dbReference type="FunFam" id="2.30.180.10:FF:000032">
    <property type="entry name" value="Fasciclin domain-containing protein, putative"/>
    <property type="match status" value="1"/>
</dbReference>
<dbReference type="GO" id="GO:0005615">
    <property type="term" value="C:extracellular space"/>
    <property type="evidence" value="ECO:0007669"/>
    <property type="project" value="TreeGrafter"/>
</dbReference>
<dbReference type="PANTHER" id="PTHR10900">
    <property type="entry name" value="PERIOSTIN-RELATED"/>
    <property type="match status" value="1"/>
</dbReference>
<evidence type="ECO:0000256" key="1">
    <source>
        <dbReference type="SAM" id="MobiDB-lite"/>
    </source>
</evidence>
<dbReference type="InterPro" id="IPR036378">
    <property type="entry name" value="FAS1_dom_sf"/>
</dbReference>
<dbReference type="SMART" id="SM00554">
    <property type="entry name" value="FAS1"/>
    <property type="match status" value="2"/>
</dbReference>
<feature type="region of interest" description="Disordered" evidence="1">
    <location>
        <begin position="296"/>
        <end position="334"/>
    </location>
</feature>
<evidence type="ECO:0000256" key="2">
    <source>
        <dbReference type="SAM" id="SignalP"/>
    </source>
</evidence>
<feature type="domain" description="FAS1" evidence="3">
    <location>
        <begin position="167"/>
        <end position="293"/>
    </location>
</feature>
<dbReference type="InterPro" id="IPR050904">
    <property type="entry name" value="Adhesion/Biosynth-related"/>
</dbReference>
<dbReference type="GO" id="GO:0000329">
    <property type="term" value="C:fungal-type vacuole membrane"/>
    <property type="evidence" value="ECO:0007669"/>
    <property type="project" value="TreeGrafter"/>
</dbReference>
<feature type="domain" description="FAS1" evidence="3">
    <location>
        <begin position="17"/>
        <end position="165"/>
    </location>
</feature>
<dbReference type="InterPro" id="IPR000782">
    <property type="entry name" value="FAS1_domain"/>
</dbReference>
<feature type="chain" id="PRO_5034323896" description="FAS1 domain-containing protein" evidence="2">
    <location>
        <begin position="18"/>
        <end position="372"/>
    </location>
</feature>
<protein>
    <recommendedName>
        <fullName evidence="3">FAS1 domain-containing protein</fullName>
    </recommendedName>
</protein>
<evidence type="ECO:0000313" key="4">
    <source>
        <dbReference type="EMBL" id="KAG5165062.1"/>
    </source>
</evidence>
<comment type="caution">
    <text evidence="4">The sequence shown here is derived from an EMBL/GenBank/DDBJ whole genome shotgun (WGS) entry which is preliminary data.</text>
</comment>
<reference evidence="4" key="1">
    <citation type="submission" date="2021-02" db="EMBL/GenBank/DDBJ databases">
        <title>Psilocybe cubensis genome.</title>
        <authorList>
            <person name="Mckernan K.J."/>
            <person name="Crawford S."/>
            <person name="Trippe A."/>
            <person name="Kane L.T."/>
            <person name="Mclaughlin S."/>
        </authorList>
    </citation>
    <scope>NUCLEOTIDE SEQUENCE [LARGE SCALE GENOMIC DNA]</scope>
    <source>
        <strain evidence="4">MGC-MH-2018</strain>
    </source>
</reference>
<proteinExistence type="predicted"/>
<dbReference type="GO" id="GO:0016236">
    <property type="term" value="P:macroautophagy"/>
    <property type="evidence" value="ECO:0007669"/>
    <property type="project" value="TreeGrafter"/>
</dbReference>
<dbReference type="SUPFAM" id="SSF82153">
    <property type="entry name" value="FAS1 domain"/>
    <property type="match status" value="2"/>
</dbReference>
<accession>A0A8H8CG62</accession>
<dbReference type="Gene3D" id="2.30.180.10">
    <property type="entry name" value="FAS1 domain"/>
    <property type="match status" value="2"/>
</dbReference>
<gene>
    <name evidence="4" type="ORF">JR316_009756</name>
</gene>
<evidence type="ECO:0000259" key="3">
    <source>
        <dbReference type="PROSITE" id="PS50213"/>
    </source>
</evidence>